<evidence type="ECO:0000256" key="1">
    <source>
        <dbReference type="ARBA" id="ARBA00011738"/>
    </source>
</evidence>
<dbReference type="InterPro" id="IPR011051">
    <property type="entry name" value="RmlC_Cupin_sf"/>
</dbReference>
<proteinExistence type="predicted"/>
<dbReference type="PANTHER" id="PTHR21221:SF1">
    <property type="entry name" value="UREIDOGLYCOLATE LYASE"/>
    <property type="match status" value="1"/>
</dbReference>
<dbReference type="Gene3D" id="2.60.120.480">
    <property type="entry name" value="Ureidoglycolate hydrolase"/>
    <property type="match status" value="1"/>
</dbReference>
<reference evidence="6" key="1">
    <citation type="submission" date="2020-06" db="EMBL/GenBank/DDBJ databases">
        <authorList>
            <person name="Onetto C."/>
        </authorList>
    </citation>
    <scope>NUCLEOTIDE SEQUENCE</scope>
</reference>
<evidence type="ECO:0000256" key="2">
    <source>
        <dbReference type="ARBA" id="ARBA00022631"/>
    </source>
</evidence>
<dbReference type="GO" id="GO:0000256">
    <property type="term" value="P:allantoin catabolic process"/>
    <property type="evidence" value="ECO:0007669"/>
    <property type="project" value="InterPro"/>
</dbReference>
<dbReference type="Pfam" id="PF04115">
    <property type="entry name" value="Ureidogly_lyase"/>
    <property type="match status" value="1"/>
</dbReference>
<dbReference type="Proteomes" id="UP000716446">
    <property type="component" value="Unassembled WGS sequence"/>
</dbReference>
<dbReference type="GO" id="GO:0050385">
    <property type="term" value="F:ureidoglycolate lyase activity"/>
    <property type="evidence" value="ECO:0007669"/>
    <property type="project" value="UniProtKB-EC"/>
</dbReference>
<protein>
    <recommendedName>
        <fullName evidence="8">Ureidoglycolate hydrolase</fullName>
    </recommendedName>
</protein>
<dbReference type="InterPro" id="IPR024060">
    <property type="entry name" value="Ureidoglycolate_lyase_dom_sf"/>
</dbReference>
<keyword evidence="2" id="KW-0659">Purine metabolism</keyword>
<gene>
    <name evidence="6" type="ORF">AWRI4619_LOCUS1196</name>
</gene>
<feature type="region of interest" description="Disordered" evidence="5">
    <location>
        <begin position="200"/>
        <end position="225"/>
    </location>
</feature>
<keyword evidence="7" id="KW-1185">Reference proteome</keyword>
<dbReference type="EMBL" id="CAIJEN010000001">
    <property type="protein sequence ID" value="CAD0082629.1"/>
    <property type="molecule type" value="Genomic_DNA"/>
</dbReference>
<evidence type="ECO:0000313" key="6">
    <source>
        <dbReference type="EMBL" id="CAD0082629.1"/>
    </source>
</evidence>
<evidence type="ECO:0000256" key="5">
    <source>
        <dbReference type="SAM" id="MobiDB-lite"/>
    </source>
</evidence>
<dbReference type="InterPro" id="IPR007247">
    <property type="entry name" value="Ureidogly_lyase"/>
</dbReference>
<comment type="caution">
    <text evidence="6">The sequence shown here is derived from an EMBL/GenBank/DDBJ whole genome shotgun (WGS) entry which is preliminary data.</text>
</comment>
<dbReference type="PANTHER" id="PTHR21221">
    <property type="entry name" value="UREIDOGLYCOLATE HYDROLASE"/>
    <property type="match status" value="1"/>
</dbReference>
<accession>A0A9N8J8S7</accession>
<dbReference type="InterPro" id="IPR047233">
    <property type="entry name" value="UAH_cupin"/>
</dbReference>
<evidence type="ECO:0000256" key="3">
    <source>
        <dbReference type="ARBA" id="ARBA00023239"/>
    </source>
</evidence>
<dbReference type="GO" id="GO:0004848">
    <property type="term" value="F:ureidoglycolate hydrolase activity"/>
    <property type="evidence" value="ECO:0007669"/>
    <property type="project" value="InterPro"/>
</dbReference>
<evidence type="ECO:0008006" key="8">
    <source>
        <dbReference type="Google" id="ProtNLM"/>
    </source>
</evidence>
<comment type="subunit">
    <text evidence="1">Homodimer.</text>
</comment>
<name>A0A9N8J8S7_9PEZI</name>
<sequence length="308" mass="33620">MRENFCLSCKYFYKQNVQGNCTSLTVRMLPYIVAPNLNLPVRSLTQDAFAEFGTVVENPVNATGRSQQPKVVKANQGSALKYIDVSHVSNFYHLAPSGNPARAVMNMFVCSPRQLQSASSDSDITQQQTSKFPVQILERHPFTPQTFVPLGLAAEDATTAYLVIVAPTFKTTDRPLPYPQHAPKQQRSWTEIFFRAQPSPVDNSTLSSSGSSPEPQLPKGPGEPDLSRACAFLANGSQAVTYGPGTWHAPMVVLGVKAIDFVVVQYANDVGLEDCQEMEIKTETGSDGLNVVINSARLGPKLQEKAKL</sequence>
<organism evidence="6 7">
    <name type="scientific">Aureobasidium vineae</name>
    <dbReference type="NCBI Taxonomy" id="2773715"/>
    <lineage>
        <taxon>Eukaryota</taxon>
        <taxon>Fungi</taxon>
        <taxon>Dikarya</taxon>
        <taxon>Ascomycota</taxon>
        <taxon>Pezizomycotina</taxon>
        <taxon>Dothideomycetes</taxon>
        <taxon>Dothideomycetidae</taxon>
        <taxon>Dothideales</taxon>
        <taxon>Saccotheciaceae</taxon>
        <taxon>Aureobasidium</taxon>
    </lineage>
</organism>
<dbReference type="CDD" id="cd20298">
    <property type="entry name" value="cupin_UAH"/>
    <property type="match status" value="1"/>
</dbReference>
<dbReference type="AlphaFoldDB" id="A0A9N8J8S7"/>
<evidence type="ECO:0000313" key="7">
    <source>
        <dbReference type="Proteomes" id="UP000716446"/>
    </source>
</evidence>
<keyword evidence="3" id="KW-0456">Lyase</keyword>
<comment type="catalytic activity">
    <reaction evidence="4">
        <text>(S)-ureidoglycolate = urea + glyoxylate</text>
        <dbReference type="Rhea" id="RHEA:11304"/>
        <dbReference type="ChEBI" id="CHEBI:16199"/>
        <dbReference type="ChEBI" id="CHEBI:36655"/>
        <dbReference type="ChEBI" id="CHEBI:57296"/>
        <dbReference type="EC" id="4.3.2.3"/>
    </reaction>
</comment>
<dbReference type="SUPFAM" id="SSF51182">
    <property type="entry name" value="RmlC-like cupins"/>
    <property type="match status" value="1"/>
</dbReference>
<evidence type="ECO:0000256" key="4">
    <source>
        <dbReference type="ARBA" id="ARBA00047684"/>
    </source>
</evidence>
<dbReference type="GO" id="GO:0006144">
    <property type="term" value="P:purine nucleobase metabolic process"/>
    <property type="evidence" value="ECO:0007669"/>
    <property type="project" value="UniProtKB-KW"/>
</dbReference>